<evidence type="ECO:0000313" key="3">
    <source>
        <dbReference type="Proteomes" id="UP000010847"/>
    </source>
</evidence>
<proteinExistence type="predicted"/>
<dbReference type="AlphaFoldDB" id="W0EH80"/>
<gene>
    <name evidence="2" type="ORF">DESME_08920</name>
</gene>
<name>W0EH80_9FIRM</name>
<dbReference type="STRING" id="871968.DESME_08920"/>
<sequence>MLEFGNIEEIYDDLSIDVNQAKREQEQWLKGDFTHKTRDFYNHEIHILEHNKYRKSDDYEKLTQYQAQVDAHIAEHSAFAQQLASAQAMAQSINNQPQSTQPPQIAIQGQ</sequence>
<dbReference type="HOGENOM" id="CLU_2166893_0_0_9"/>
<evidence type="ECO:0000313" key="2">
    <source>
        <dbReference type="EMBL" id="AHF08569.1"/>
    </source>
</evidence>
<feature type="compositionally biased region" description="Polar residues" evidence="1">
    <location>
        <begin position="93"/>
        <end position="110"/>
    </location>
</feature>
<dbReference type="RefSeq" id="WP_006719121.1">
    <property type="nucleotide sequence ID" value="NZ_CP007032.1"/>
</dbReference>
<organism evidence="2 3">
    <name type="scientific">Desulfitobacterium metallireducens DSM 15288</name>
    <dbReference type="NCBI Taxonomy" id="871968"/>
    <lineage>
        <taxon>Bacteria</taxon>
        <taxon>Bacillati</taxon>
        <taxon>Bacillota</taxon>
        <taxon>Clostridia</taxon>
        <taxon>Eubacteriales</taxon>
        <taxon>Desulfitobacteriaceae</taxon>
        <taxon>Desulfitobacterium</taxon>
    </lineage>
</organism>
<dbReference type="OrthoDB" id="2541949at2"/>
<evidence type="ECO:0000256" key="1">
    <source>
        <dbReference type="SAM" id="MobiDB-lite"/>
    </source>
</evidence>
<dbReference type="KEGG" id="dmt:DESME_08920"/>
<feature type="region of interest" description="Disordered" evidence="1">
    <location>
        <begin position="88"/>
        <end position="110"/>
    </location>
</feature>
<accession>W0EH80</accession>
<keyword evidence="3" id="KW-1185">Reference proteome</keyword>
<dbReference type="EMBL" id="CP007032">
    <property type="protein sequence ID" value="AHF08569.1"/>
    <property type="molecule type" value="Genomic_DNA"/>
</dbReference>
<protein>
    <submittedName>
        <fullName evidence="2">Uncharacterized protein</fullName>
    </submittedName>
</protein>
<dbReference type="Proteomes" id="UP000010847">
    <property type="component" value="Chromosome"/>
</dbReference>
<reference evidence="2 3" key="1">
    <citation type="submission" date="2013-12" db="EMBL/GenBank/DDBJ databases">
        <authorList>
            <consortium name="DOE Joint Genome Institute"/>
            <person name="Smidt H."/>
            <person name="Huntemann M."/>
            <person name="Han J."/>
            <person name="Chen A."/>
            <person name="Kyrpides N."/>
            <person name="Mavromatis K."/>
            <person name="Markowitz V."/>
            <person name="Palaniappan K."/>
            <person name="Ivanova N."/>
            <person name="Schaumberg A."/>
            <person name="Pati A."/>
            <person name="Liolios K."/>
            <person name="Nordberg H.P."/>
            <person name="Cantor M.N."/>
            <person name="Hua S.X."/>
            <person name="Woyke T."/>
        </authorList>
    </citation>
    <scope>NUCLEOTIDE SEQUENCE [LARGE SCALE GENOMIC DNA]</scope>
    <source>
        <strain evidence="3">DSM 15288</strain>
    </source>
</reference>